<dbReference type="Gene3D" id="3.30.300.30">
    <property type="match status" value="1"/>
</dbReference>
<organism evidence="4 5">
    <name type="scientific">Streptomyces spororaveus</name>
    <dbReference type="NCBI Taxonomy" id="284039"/>
    <lineage>
        <taxon>Bacteria</taxon>
        <taxon>Bacillati</taxon>
        <taxon>Actinomycetota</taxon>
        <taxon>Actinomycetes</taxon>
        <taxon>Kitasatosporales</taxon>
        <taxon>Streptomycetaceae</taxon>
        <taxon>Streptomyces</taxon>
    </lineage>
</organism>
<dbReference type="Gene3D" id="3.40.50.12780">
    <property type="entry name" value="N-terminal domain of ligase-like"/>
    <property type="match status" value="1"/>
</dbReference>
<comment type="similarity">
    <text evidence="1">Belongs to the ATP-dependent AMP-binding enzyme family.</text>
</comment>
<proteinExistence type="inferred from homology"/>
<protein>
    <submittedName>
        <fullName evidence="4">AMP-binding protein</fullName>
    </submittedName>
</protein>
<evidence type="ECO:0000259" key="3">
    <source>
        <dbReference type="Pfam" id="PF00501"/>
    </source>
</evidence>
<dbReference type="PANTHER" id="PTHR22754">
    <property type="entry name" value="DISCO-INTERACTING PROTEIN 2 DIP2 -RELATED"/>
    <property type="match status" value="1"/>
</dbReference>
<dbReference type="Proteomes" id="UP000608522">
    <property type="component" value="Unassembled WGS sequence"/>
</dbReference>
<comment type="caution">
    <text evidence="4">The sequence shown here is derived from an EMBL/GenBank/DDBJ whole genome shotgun (WGS) entry which is preliminary data.</text>
</comment>
<dbReference type="PROSITE" id="PS00455">
    <property type="entry name" value="AMP_BINDING"/>
    <property type="match status" value="1"/>
</dbReference>
<dbReference type="InterPro" id="IPR020845">
    <property type="entry name" value="AMP-binding_CS"/>
</dbReference>
<evidence type="ECO:0000256" key="1">
    <source>
        <dbReference type="ARBA" id="ARBA00006432"/>
    </source>
</evidence>
<keyword evidence="5" id="KW-1185">Reference proteome</keyword>
<dbReference type="RefSeq" id="WP_202199273.1">
    <property type="nucleotide sequence ID" value="NZ_BAAATO010000005.1"/>
</dbReference>
<reference evidence="5" key="1">
    <citation type="submission" date="2023-07" db="EMBL/GenBank/DDBJ databases">
        <title>Whole genome shotgun sequence of Streptomyces spororaveus NBRC 15456.</title>
        <authorList>
            <person name="Komaki H."/>
            <person name="Tamura T."/>
        </authorList>
    </citation>
    <scope>NUCLEOTIDE SEQUENCE [LARGE SCALE GENOMIC DNA]</scope>
    <source>
        <strain evidence="5">NBRC 15456</strain>
    </source>
</reference>
<feature type="domain" description="AMP-dependent synthetase/ligase" evidence="3">
    <location>
        <begin position="18"/>
        <end position="405"/>
    </location>
</feature>
<dbReference type="Pfam" id="PF00501">
    <property type="entry name" value="AMP-binding"/>
    <property type="match status" value="1"/>
</dbReference>
<gene>
    <name evidence="4" type="ORF">Sspor_27250</name>
</gene>
<dbReference type="InterPro" id="IPR042099">
    <property type="entry name" value="ANL_N_sf"/>
</dbReference>
<evidence type="ECO:0000313" key="5">
    <source>
        <dbReference type="Proteomes" id="UP000608522"/>
    </source>
</evidence>
<sequence length="567" mass="59211">MDGGPGPQDLAGRVASYAVRWPDRDAVIQVRGEHESRITYGELALRARRLASWLAARGAAGRRVVVAVEDGPTAAVAMLGCLLAGAVAVPVPPPSVSRAAALRTAAIVKDAEGLLALTERAYAAELTQSLSLAGLGAMECRAVDAWLPLPATDADEGRDADAGGALDAARGPARPRAGDPALLQYTSGSTSQPRGVMVTHGNLAVTMAAVQEAIGTDADSRIGGCLPLHHDLGLIGQLLHPLWLGATAVLMPPALLVRDPVRWLEEISRHGITAAAAPDSMYARCAAQVTDDRLAGLDLSRWRTAVDAAEPVSGATLLAFAERFATAGFDPAALAVGYGLAEATLLVAVSAPGEAVRGAGRAPVSCGPVRGAEVRVVDPETFEPLPDGSVGEIWLRGPAVTAGYWNRPVQTAETYGRRTAAGEGGFLRTGDLGMLADGELAVTGRLKDVMLVEGAAVHPHDLERVLLDNGRSFVSAAVFAVSEPSAPDRVVVVQEVRPTVRTTPDHLTDTVRRSLADEFGVTPHEVLLVRPGTVRRTTSGKIRRSAVRTMYLRGELRPLYVSGRAGG</sequence>
<dbReference type="EMBL" id="BNED01000005">
    <property type="protein sequence ID" value="GHI77164.1"/>
    <property type="molecule type" value="Genomic_DNA"/>
</dbReference>
<dbReference type="InterPro" id="IPR045851">
    <property type="entry name" value="AMP-bd_C_sf"/>
</dbReference>
<evidence type="ECO:0000256" key="2">
    <source>
        <dbReference type="SAM" id="MobiDB-lite"/>
    </source>
</evidence>
<dbReference type="PANTHER" id="PTHR22754:SF32">
    <property type="entry name" value="DISCO-INTERACTING PROTEIN 2"/>
    <property type="match status" value="1"/>
</dbReference>
<feature type="region of interest" description="Disordered" evidence="2">
    <location>
        <begin position="154"/>
        <end position="179"/>
    </location>
</feature>
<dbReference type="InterPro" id="IPR000873">
    <property type="entry name" value="AMP-dep_synth/lig_dom"/>
</dbReference>
<feature type="compositionally biased region" description="Low complexity" evidence="2">
    <location>
        <begin position="162"/>
        <end position="179"/>
    </location>
</feature>
<dbReference type="SUPFAM" id="SSF56801">
    <property type="entry name" value="Acetyl-CoA synthetase-like"/>
    <property type="match status" value="1"/>
</dbReference>
<accession>A0ABQ3T9W3</accession>
<evidence type="ECO:0000313" key="4">
    <source>
        <dbReference type="EMBL" id="GHI77164.1"/>
    </source>
</evidence>
<name>A0ABQ3T9W3_9ACTN</name>